<reference evidence="1 2" key="1">
    <citation type="submission" date="2020-05" db="EMBL/GenBank/DDBJ databases">
        <authorList>
            <person name="Petersen J."/>
            <person name="Sayavedra L."/>
        </authorList>
    </citation>
    <scope>NUCLEOTIDE SEQUENCE [LARGE SCALE GENOMIC DNA]</scope>
    <source>
        <strain evidence="1">B azoricus SOX ET2 1586I</strain>
    </source>
</reference>
<protein>
    <submittedName>
        <fullName evidence="1">Uncharacterized protein</fullName>
    </submittedName>
</protein>
<dbReference type="Proteomes" id="UP000626656">
    <property type="component" value="Unassembled WGS sequence"/>
</dbReference>
<evidence type="ECO:0000313" key="1">
    <source>
        <dbReference type="EMBL" id="CAB5507191.1"/>
    </source>
</evidence>
<feature type="non-terminal residue" evidence="1">
    <location>
        <position position="1"/>
    </location>
</feature>
<proteinExistence type="predicted"/>
<keyword evidence="2" id="KW-1185">Reference proteome</keyword>
<dbReference type="RefSeq" id="WP_202784504.1">
    <property type="nucleotide sequence ID" value="NZ_CAHJWF010000384.1"/>
</dbReference>
<organism evidence="1 2">
    <name type="scientific">Bathymodiolus thermophilus thioautotrophic gill symbiont</name>
    <dbReference type="NCBI Taxonomy" id="2360"/>
    <lineage>
        <taxon>Bacteria</taxon>
        <taxon>Pseudomonadati</taxon>
        <taxon>Pseudomonadota</taxon>
        <taxon>Gammaproteobacteria</taxon>
        <taxon>sulfur-oxidizing symbionts</taxon>
    </lineage>
</organism>
<comment type="caution">
    <text evidence="1">The sequence shown here is derived from an EMBL/GenBank/DDBJ whole genome shotgun (WGS) entry which is preliminary data.</text>
</comment>
<gene>
    <name evidence="1" type="ORF">AZO1586I_1780</name>
</gene>
<accession>A0ABN7GCK2</accession>
<name>A0ABN7GCK2_9GAMM</name>
<sequence length="171" mass="18453">LNYANEAAQAAKSAVEDANETAQFTDDADTDTAQIVDDTVVNVVNVIDTVKTPEDSGTTYRLDEVTSTSDKGNNYNYFGKDTGKGINLTDVFISNDIDGILIVQYPEEAQYIGEPHANGLLESATLEKVSATLTTDLELAPVQFFESAPDANCCGNSHMDMDMNVQDLTIL</sequence>
<dbReference type="EMBL" id="CAHJWF010000384">
    <property type="protein sequence ID" value="CAB5507191.1"/>
    <property type="molecule type" value="Genomic_DNA"/>
</dbReference>
<evidence type="ECO:0000313" key="2">
    <source>
        <dbReference type="Proteomes" id="UP000626656"/>
    </source>
</evidence>